<organism evidence="2">
    <name type="scientific">uncultured Gemmatimonadaceae bacterium</name>
    <dbReference type="NCBI Taxonomy" id="246130"/>
    <lineage>
        <taxon>Bacteria</taxon>
        <taxon>Pseudomonadati</taxon>
        <taxon>Gemmatimonadota</taxon>
        <taxon>Gemmatimonadia</taxon>
        <taxon>Gemmatimonadales</taxon>
        <taxon>Gemmatimonadaceae</taxon>
        <taxon>environmental samples</taxon>
    </lineage>
</organism>
<dbReference type="AlphaFoldDB" id="A0A6J4LI88"/>
<feature type="compositionally biased region" description="Basic residues" evidence="1">
    <location>
        <begin position="37"/>
        <end position="47"/>
    </location>
</feature>
<feature type="compositionally biased region" description="Low complexity" evidence="1">
    <location>
        <begin position="10"/>
        <end position="26"/>
    </location>
</feature>
<feature type="non-terminal residue" evidence="2">
    <location>
        <position position="1"/>
    </location>
</feature>
<proteinExistence type="predicted"/>
<gene>
    <name evidence="2" type="ORF">AVDCRST_MAG11-2585</name>
</gene>
<name>A0A6J4LI88_9BACT</name>
<accession>A0A6J4LI88</accession>
<protein>
    <submittedName>
        <fullName evidence="2">Uncharacterized protein</fullName>
    </submittedName>
</protein>
<sequence>CRPTTRRTCTRPTPWRSPCTGSTRSRSGGGGGGSRRGSARWTRRARS</sequence>
<dbReference type="EMBL" id="CADCTU010000575">
    <property type="protein sequence ID" value="CAA9333404.1"/>
    <property type="molecule type" value="Genomic_DNA"/>
</dbReference>
<evidence type="ECO:0000256" key="1">
    <source>
        <dbReference type="SAM" id="MobiDB-lite"/>
    </source>
</evidence>
<feature type="non-terminal residue" evidence="2">
    <location>
        <position position="47"/>
    </location>
</feature>
<reference evidence="2" key="1">
    <citation type="submission" date="2020-02" db="EMBL/GenBank/DDBJ databases">
        <authorList>
            <person name="Meier V. D."/>
        </authorList>
    </citation>
    <scope>NUCLEOTIDE SEQUENCE</scope>
    <source>
        <strain evidence="2">AVDCRST_MAG11</strain>
    </source>
</reference>
<evidence type="ECO:0000313" key="2">
    <source>
        <dbReference type="EMBL" id="CAA9333404.1"/>
    </source>
</evidence>
<feature type="region of interest" description="Disordered" evidence="1">
    <location>
        <begin position="1"/>
        <end position="47"/>
    </location>
</feature>